<sequence length="376" mass="42604">MASICTRCALRIQRASQREGSIIPASSRAFSQSTSSSREFPMFEYSTNDDLNDALANFRNKHLVPAFLNRREQKLIFSPKQKDYLKENPQTIELGGEEIELQWIDRLTDRPARKKLVKDALNQIFQTKDGKAWENVGKLMIANQTLKKPLEEKLQAKIVRKAFTQGRSSHILTILQQVEKTGMTLKSPCVLHTLVQGFRDMAMKSNWEKTHVEKALKDMNLVTLMLESEQHGNTGALRKGDPRRSPEVLGVMLELAAVYAFKHADAKDVNGIVQRYADRLLSCMSEEHVSPPEDALYLCKTGPQTAFQQAIPVLHGVFVANKVLGEKMPQGEKARQVIANYESRLSSLASELESRAPEKGTYDYTALEAWRRMIRE</sequence>
<evidence type="ECO:0000313" key="1">
    <source>
        <dbReference type="EMBL" id="USW51384.1"/>
    </source>
</evidence>
<accession>A0A9Q9ANF9</accession>
<proteinExistence type="predicted"/>
<reference evidence="1" key="1">
    <citation type="submission" date="2022-06" db="EMBL/GenBank/DDBJ databases">
        <title>Complete genome sequences of two strains of the flax pathogen Septoria linicola.</title>
        <authorList>
            <person name="Lapalu N."/>
            <person name="Simon A."/>
            <person name="Demenou B."/>
            <person name="Paumier D."/>
            <person name="Guillot M.-P."/>
            <person name="Gout L."/>
            <person name="Valade R."/>
        </authorList>
    </citation>
    <scope>NUCLEOTIDE SEQUENCE</scope>
    <source>
        <strain evidence="1">SE15195</strain>
    </source>
</reference>
<organism evidence="1 2">
    <name type="scientific">Septoria linicola</name>
    <dbReference type="NCBI Taxonomy" id="215465"/>
    <lineage>
        <taxon>Eukaryota</taxon>
        <taxon>Fungi</taxon>
        <taxon>Dikarya</taxon>
        <taxon>Ascomycota</taxon>
        <taxon>Pezizomycotina</taxon>
        <taxon>Dothideomycetes</taxon>
        <taxon>Dothideomycetidae</taxon>
        <taxon>Mycosphaerellales</taxon>
        <taxon>Mycosphaerellaceae</taxon>
        <taxon>Septoria</taxon>
    </lineage>
</organism>
<keyword evidence="2" id="KW-1185">Reference proteome</keyword>
<dbReference type="EMBL" id="CP099420">
    <property type="protein sequence ID" value="USW51384.1"/>
    <property type="molecule type" value="Genomic_DNA"/>
</dbReference>
<dbReference type="AlphaFoldDB" id="A0A9Q9ANF9"/>
<dbReference type="Proteomes" id="UP001056384">
    <property type="component" value="Chromosome 3"/>
</dbReference>
<protein>
    <submittedName>
        <fullName evidence="1">Uncharacterized protein</fullName>
    </submittedName>
</protein>
<name>A0A9Q9ANF9_9PEZI</name>
<gene>
    <name evidence="1" type="ORF">Slin15195_G047030</name>
</gene>
<evidence type="ECO:0000313" key="2">
    <source>
        <dbReference type="Proteomes" id="UP001056384"/>
    </source>
</evidence>
<dbReference type="OrthoDB" id="5405126at2759"/>